<organism evidence="2 3">
    <name type="scientific">Schizothecium vesticola</name>
    <dbReference type="NCBI Taxonomy" id="314040"/>
    <lineage>
        <taxon>Eukaryota</taxon>
        <taxon>Fungi</taxon>
        <taxon>Dikarya</taxon>
        <taxon>Ascomycota</taxon>
        <taxon>Pezizomycotina</taxon>
        <taxon>Sordariomycetes</taxon>
        <taxon>Sordariomycetidae</taxon>
        <taxon>Sordariales</taxon>
        <taxon>Schizotheciaceae</taxon>
        <taxon>Schizothecium</taxon>
    </lineage>
</organism>
<proteinExistence type="predicted"/>
<dbReference type="Gene3D" id="3.40.50.300">
    <property type="entry name" value="P-loop containing nucleotide triphosphate hydrolases"/>
    <property type="match status" value="1"/>
</dbReference>
<feature type="domain" description="G" evidence="1">
    <location>
        <begin position="31"/>
        <end position="84"/>
    </location>
</feature>
<reference evidence="2" key="1">
    <citation type="submission" date="2023-06" db="EMBL/GenBank/DDBJ databases">
        <title>Genome-scale phylogeny and comparative genomics of the fungal order Sordariales.</title>
        <authorList>
            <consortium name="Lawrence Berkeley National Laboratory"/>
            <person name="Hensen N."/>
            <person name="Bonometti L."/>
            <person name="Westerberg I."/>
            <person name="Brannstrom I.O."/>
            <person name="Guillou S."/>
            <person name="Cros-Aarteil S."/>
            <person name="Calhoun S."/>
            <person name="Haridas S."/>
            <person name="Kuo A."/>
            <person name="Mondo S."/>
            <person name="Pangilinan J."/>
            <person name="Riley R."/>
            <person name="LaButti K."/>
            <person name="Andreopoulos B."/>
            <person name="Lipzen A."/>
            <person name="Chen C."/>
            <person name="Yanf M."/>
            <person name="Daum C."/>
            <person name="Ng V."/>
            <person name="Clum A."/>
            <person name="Steindorff A."/>
            <person name="Ohm R."/>
            <person name="Martin F."/>
            <person name="Silar P."/>
            <person name="Natvig D."/>
            <person name="Lalanne C."/>
            <person name="Gautier V."/>
            <person name="Ament-velasquez S.L."/>
            <person name="Kruys A."/>
            <person name="Hutchinson M.I."/>
            <person name="Powell A.J."/>
            <person name="Barry K."/>
            <person name="Miller A.N."/>
            <person name="Grigoriev I.V."/>
            <person name="Debuchy R."/>
            <person name="Gladieux P."/>
            <person name="Thoren M.H."/>
            <person name="Johannesson H."/>
        </authorList>
    </citation>
    <scope>NUCLEOTIDE SEQUENCE</scope>
    <source>
        <strain evidence="2">SMH3187-1</strain>
    </source>
</reference>
<evidence type="ECO:0000313" key="2">
    <source>
        <dbReference type="EMBL" id="KAK0747197.1"/>
    </source>
</evidence>
<name>A0AA40K6H6_9PEZI</name>
<comment type="caution">
    <text evidence="2">The sequence shown here is derived from an EMBL/GenBank/DDBJ whole genome shotgun (WGS) entry which is preliminary data.</text>
</comment>
<dbReference type="Proteomes" id="UP001172155">
    <property type="component" value="Unassembled WGS sequence"/>
</dbReference>
<dbReference type="InterPro" id="IPR006073">
    <property type="entry name" value="GTP-bd"/>
</dbReference>
<dbReference type="EMBL" id="JAUKUD010000004">
    <property type="protein sequence ID" value="KAK0747197.1"/>
    <property type="molecule type" value="Genomic_DNA"/>
</dbReference>
<gene>
    <name evidence="2" type="ORF">B0T18DRAFT_430014</name>
</gene>
<protein>
    <recommendedName>
        <fullName evidence="1">G domain-containing protein</fullName>
    </recommendedName>
</protein>
<sequence length="91" mass="9657">MAGKESSMTARVTVNLRGLLGSDAKEPEILIAIIGVTGAGKTTFVSRVTGDTSFKIGHDIDSLTSSTFTLDSTRVRLLDTPGFDDSHRSEV</sequence>
<evidence type="ECO:0000313" key="3">
    <source>
        <dbReference type="Proteomes" id="UP001172155"/>
    </source>
</evidence>
<dbReference type="AlphaFoldDB" id="A0AA40K6H6"/>
<dbReference type="Pfam" id="PF01926">
    <property type="entry name" value="MMR_HSR1"/>
    <property type="match status" value="1"/>
</dbReference>
<evidence type="ECO:0000259" key="1">
    <source>
        <dbReference type="Pfam" id="PF01926"/>
    </source>
</evidence>
<accession>A0AA40K6H6</accession>
<dbReference type="SUPFAM" id="SSF52540">
    <property type="entry name" value="P-loop containing nucleoside triphosphate hydrolases"/>
    <property type="match status" value="1"/>
</dbReference>
<dbReference type="InterPro" id="IPR027417">
    <property type="entry name" value="P-loop_NTPase"/>
</dbReference>
<keyword evidence="3" id="KW-1185">Reference proteome</keyword>
<dbReference type="GO" id="GO:0005525">
    <property type="term" value="F:GTP binding"/>
    <property type="evidence" value="ECO:0007669"/>
    <property type="project" value="InterPro"/>
</dbReference>